<dbReference type="SUPFAM" id="SSF56176">
    <property type="entry name" value="FAD-binding/transporter-associated domain-like"/>
    <property type="match status" value="1"/>
</dbReference>
<dbReference type="Gene3D" id="3.40.462.20">
    <property type="match status" value="1"/>
</dbReference>
<protein>
    <submittedName>
        <fullName evidence="7">FAD binding domain-containing protein</fullName>
    </submittedName>
</protein>
<dbReference type="Pfam" id="PF01565">
    <property type="entry name" value="FAD_binding_4"/>
    <property type="match status" value="1"/>
</dbReference>
<sequence>MKSFVSVAALLSAALAQSTFEPSDFNVTEALLKNGVDCTSLKIIFGNDQVETRSESSYTSFVNAFWSNQQREIKPECIFKPEKALDVSTAVLISRLTDCPFAAKSGGHSPVPGGSNINGGITISFEKMNSLAISSDKKVLSFQPGHTWLSVYTFAEKQGVAVNGGRVSTVGVGGLTLGGGISYTSSANGLACDNVVSFEVVTASGIIINVSETQYADLYWALRGGGNNFGLVTKFNLEAFPLGQVWGGQRIYTQEAMPALIDAYFNLGQQEEDPKAHQILSFAFSAPNVALAIVELEYVAPVANATVMAEYNAINSPTIADTTGIKTLARLTTGLDESGASSPGRQLFITWSTKLDKDLATITKDIFYEELPTISDAAGLVPALSLQVLTKSLLQKTKKRGGNPLGLDPASGPLMNCLIAFSWTNKADDSRIHKFAERVRSRSVAAATAKGKSYPYLYMNYAAPWQNPIESYGSANKARLLNIAQKYDPTEVFQQLQPGYFKLQGAPMPMP</sequence>
<gene>
    <name evidence="7" type="ORF">M011DRAFT_516608</name>
</gene>
<dbReference type="PANTHER" id="PTHR42973">
    <property type="entry name" value="BINDING OXIDOREDUCTASE, PUTATIVE (AFU_ORTHOLOGUE AFUA_1G17690)-RELATED"/>
    <property type="match status" value="1"/>
</dbReference>
<dbReference type="GO" id="GO:0016491">
    <property type="term" value="F:oxidoreductase activity"/>
    <property type="evidence" value="ECO:0007669"/>
    <property type="project" value="UniProtKB-KW"/>
</dbReference>
<evidence type="ECO:0000313" key="7">
    <source>
        <dbReference type="EMBL" id="KAF2751073.1"/>
    </source>
</evidence>
<dbReference type="Gene3D" id="3.30.465.10">
    <property type="match status" value="1"/>
</dbReference>
<dbReference type="PROSITE" id="PS51387">
    <property type="entry name" value="FAD_PCMH"/>
    <property type="match status" value="1"/>
</dbReference>
<dbReference type="PANTHER" id="PTHR42973:SF34">
    <property type="entry name" value="FAD BINDING DOMAIN PROTEIN (AFU_ORTHOLOGUE AFUA_3G02770)"/>
    <property type="match status" value="1"/>
</dbReference>
<organism evidence="7 8">
    <name type="scientific">Sporormia fimetaria CBS 119925</name>
    <dbReference type="NCBI Taxonomy" id="1340428"/>
    <lineage>
        <taxon>Eukaryota</taxon>
        <taxon>Fungi</taxon>
        <taxon>Dikarya</taxon>
        <taxon>Ascomycota</taxon>
        <taxon>Pezizomycotina</taxon>
        <taxon>Dothideomycetes</taxon>
        <taxon>Pleosporomycetidae</taxon>
        <taxon>Pleosporales</taxon>
        <taxon>Sporormiaceae</taxon>
        <taxon>Sporormia</taxon>
    </lineage>
</organism>
<feature type="chain" id="PRO_5025499385" evidence="5">
    <location>
        <begin position="17"/>
        <end position="511"/>
    </location>
</feature>
<accession>A0A6A6VLP8</accession>
<evidence type="ECO:0000256" key="5">
    <source>
        <dbReference type="SAM" id="SignalP"/>
    </source>
</evidence>
<evidence type="ECO:0000259" key="6">
    <source>
        <dbReference type="PROSITE" id="PS51387"/>
    </source>
</evidence>
<feature type="domain" description="FAD-binding PCMH-type" evidence="6">
    <location>
        <begin position="71"/>
        <end position="242"/>
    </location>
</feature>
<reference evidence="7" key="1">
    <citation type="journal article" date="2020" name="Stud. Mycol.">
        <title>101 Dothideomycetes genomes: a test case for predicting lifestyles and emergence of pathogens.</title>
        <authorList>
            <person name="Haridas S."/>
            <person name="Albert R."/>
            <person name="Binder M."/>
            <person name="Bloem J."/>
            <person name="Labutti K."/>
            <person name="Salamov A."/>
            <person name="Andreopoulos B."/>
            <person name="Baker S."/>
            <person name="Barry K."/>
            <person name="Bills G."/>
            <person name="Bluhm B."/>
            <person name="Cannon C."/>
            <person name="Castanera R."/>
            <person name="Culley D."/>
            <person name="Daum C."/>
            <person name="Ezra D."/>
            <person name="Gonzalez J."/>
            <person name="Henrissat B."/>
            <person name="Kuo A."/>
            <person name="Liang C."/>
            <person name="Lipzen A."/>
            <person name="Lutzoni F."/>
            <person name="Magnuson J."/>
            <person name="Mondo S."/>
            <person name="Nolan M."/>
            <person name="Ohm R."/>
            <person name="Pangilinan J."/>
            <person name="Park H.-J."/>
            <person name="Ramirez L."/>
            <person name="Alfaro M."/>
            <person name="Sun H."/>
            <person name="Tritt A."/>
            <person name="Yoshinaga Y."/>
            <person name="Zwiers L.-H."/>
            <person name="Turgeon B."/>
            <person name="Goodwin S."/>
            <person name="Spatafora J."/>
            <person name="Crous P."/>
            <person name="Grigoriev I."/>
        </authorList>
    </citation>
    <scope>NUCLEOTIDE SEQUENCE</scope>
    <source>
        <strain evidence="7">CBS 119925</strain>
    </source>
</reference>
<dbReference type="GO" id="GO:0071949">
    <property type="term" value="F:FAD binding"/>
    <property type="evidence" value="ECO:0007669"/>
    <property type="project" value="InterPro"/>
</dbReference>
<dbReference type="AlphaFoldDB" id="A0A6A6VLP8"/>
<keyword evidence="8" id="KW-1185">Reference proteome</keyword>
<dbReference type="OrthoDB" id="2151789at2759"/>
<keyword evidence="2" id="KW-0285">Flavoprotein</keyword>
<comment type="similarity">
    <text evidence="1">Belongs to the oxygen-dependent FAD-linked oxidoreductase family.</text>
</comment>
<dbReference type="InterPro" id="IPR050416">
    <property type="entry name" value="FAD-linked_Oxidoreductase"/>
</dbReference>
<evidence type="ECO:0000313" key="8">
    <source>
        <dbReference type="Proteomes" id="UP000799440"/>
    </source>
</evidence>
<dbReference type="Proteomes" id="UP000799440">
    <property type="component" value="Unassembled WGS sequence"/>
</dbReference>
<keyword evidence="4" id="KW-0560">Oxidoreductase</keyword>
<name>A0A6A6VLP8_9PLEO</name>
<evidence type="ECO:0000256" key="4">
    <source>
        <dbReference type="ARBA" id="ARBA00023002"/>
    </source>
</evidence>
<dbReference type="InterPro" id="IPR016167">
    <property type="entry name" value="FAD-bd_PCMH_sub1"/>
</dbReference>
<dbReference type="InterPro" id="IPR036318">
    <property type="entry name" value="FAD-bd_PCMH-like_sf"/>
</dbReference>
<dbReference type="EMBL" id="MU006562">
    <property type="protein sequence ID" value="KAF2751073.1"/>
    <property type="molecule type" value="Genomic_DNA"/>
</dbReference>
<proteinExistence type="inferred from homology"/>
<evidence type="ECO:0000256" key="1">
    <source>
        <dbReference type="ARBA" id="ARBA00005466"/>
    </source>
</evidence>
<dbReference type="InterPro" id="IPR016169">
    <property type="entry name" value="FAD-bd_PCMH_sub2"/>
</dbReference>
<keyword evidence="5" id="KW-0732">Signal</keyword>
<evidence type="ECO:0000256" key="3">
    <source>
        <dbReference type="ARBA" id="ARBA00022827"/>
    </source>
</evidence>
<feature type="signal peptide" evidence="5">
    <location>
        <begin position="1"/>
        <end position="16"/>
    </location>
</feature>
<dbReference type="InterPro" id="IPR006094">
    <property type="entry name" value="Oxid_FAD_bind_N"/>
</dbReference>
<evidence type="ECO:0000256" key="2">
    <source>
        <dbReference type="ARBA" id="ARBA00022630"/>
    </source>
</evidence>
<dbReference type="InterPro" id="IPR016166">
    <property type="entry name" value="FAD-bd_PCMH"/>
</dbReference>
<dbReference type="Gene3D" id="3.30.43.10">
    <property type="entry name" value="Uridine Diphospho-n-acetylenolpyruvylglucosamine Reductase, domain 2"/>
    <property type="match status" value="1"/>
</dbReference>
<keyword evidence="3" id="KW-0274">FAD</keyword>